<dbReference type="KEGG" id="wvi:Weevi_1519"/>
<evidence type="ECO:0000259" key="2">
    <source>
        <dbReference type="Pfam" id="PF01035"/>
    </source>
</evidence>
<dbReference type="InterPro" id="IPR036217">
    <property type="entry name" value="MethylDNA_cys_MeTrfase_DNAb"/>
</dbReference>
<dbReference type="SUPFAM" id="SSF46767">
    <property type="entry name" value="Methylated DNA-protein cysteine methyltransferase, C-terminal domain"/>
    <property type="match status" value="1"/>
</dbReference>
<dbReference type="OrthoDB" id="9132167at2"/>
<feature type="domain" description="Methylated-DNA-[protein]-cysteine S-methyltransferase DNA binding" evidence="2">
    <location>
        <begin position="10"/>
        <end position="89"/>
    </location>
</feature>
<name>F0NZ02_WEEVC</name>
<dbReference type="NCBIfam" id="TIGR00589">
    <property type="entry name" value="ogt"/>
    <property type="match status" value="1"/>
</dbReference>
<reference evidence="3 4" key="1">
    <citation type="journal article" date="2011" name="Stand. Genomic Sci.">
        <title>Complete genome sequence of Weeksella virosa type strain (9751).</title>
        <authorList>
            <person name="Lang E."/>
            <person name="Teshima H."/>
            <person name="Lucas S."/>
            <person name="Lapidus A."/>
            <person name="Hammon N."/>
            <person name="Deshpande S."/>
            <person name="Nolan M."/>
            <person name="Cheng J.F."/>
            <person name="Pitluck S."/>
            <person name="Liolios K."/>
            <person name="Pagani I."/>
            <person name="Mikhailova N."/>
            <person name="Ivanova N."/>
            <person name="Mavromatis K."/>
            <person name="Pati A."/>
            <person name="Tapia R."/>
            <person name="Han C."/>
            <person name="Goodwin L."/>
            <person name="Chen A."/>
            <person name="Palaniappan K."/>
            <person name="Land M."/>
            <person name="Hauser L."/>
            <person name="Chang Y.J."/>
            <person name="Jeffries C.D."/>
            <person name="Brambilla E.M."/>
            <person name="Kopitz M."/>
            <person name="Rohde M."/>
            <person name="Goker M."/>
            <person name="Tindall B.J."/>
            <person name="Detter J.C."/>
            <person name="Woyke T."/>
            <person name="Bristow J."/>
            <person name="Eisen J.A."/>
            <person name="Markowitz V."/>
            <person name="Hugenholtz P."/>
            <person name="Klenk H.P."/>
            <person name="Kyrpides N.C."/>
        </authorList>
    </citation>
    <scope>NUCLEOTIDE SEQUENCE [LARGE SCALE GENOMIC DNA]</scope>
    <source>
        <strain evidence="4">ATCC 43766 / DSM 16922 / JCM 21250 / NBRC 16016 / NCTC 11634 / CL345/78</strain>
    </source>
</reference>
<protein>
    <submittedName>
        <fullName evidence="3">Methylated-DNA/protein-cysteinemethyltransferase</fullName>
    </submittedName>
</protein>
<evidence type="ECO:0000313" key="3">
    <source>
        <dbReference type="EMBL" id="ADX68219.1"/>
    </source>
</evidence>
<dbReference type="Proteomes" id="UP000008641">
    <property type="component" value="Chromosome"/>
</dbReference>
<evidence type="ECO:0000256" key="1">
    <source>
        <dbReference type="ARBA" id="ARBA00022763"/>
    </source>
</evidence>
<dbReference type="EMBL" id="CP002455">
    <property type="protein sequence ID" value="ADX68219.1"/>
    <property type="molecule type" value="Genomic_DNA"/>
</dbReference>
<dbReference type="GO" id="GO:0003824">
    <property type="term" value="F:catalytic activity"/>
    <property type="evidence" value="ECO:0007669"/>
    <property type="project" value="InterPro"/>
</dbReference>
<dbReference type="HOGENOM" id="CLU_000445_52_5_10"/>
<dbReference type="CDD" id="cd06445">
    <property type="entry name" value="ATase"/>
    <property type="match status" value="1"/>
</dbReference>
<dbReference type="AlphaFoldDB" id="F0NZ02"/>
<dbReference type="STRING" id="865938.Weevi_1519"/>
<dbReference type="eggNOG" id="COG3695">
    <property type="taxonomic scope" value="Bacteria"/>
</dbReference>
<proteinExistence type="predicted"/>
<keyword evidence="4" id="KW-1185">Reference proteome</keyword>
<organism evidence="3 4">
    <name type="scientific">Weeksella virosa (strain ATCC 43766 / DSM 16922 / JCM 21250 / CCUG 30538 / CDC 9751 / IAM 14551 / NBRC 16016 / NCTC 11634 / CL345/78)</name>
    <dbReference type="NCBI Taxonomy" id="865938"/>
    <lineage>
        <taxon>Bacteria</taxon>
        <taxon>Pseudomonadati</taxon>
        <taxon>Bacteroidota</taxon>
        <taxon>Flavobacteriia</taxon>
        <taxon>Flavobacteriales</taxon>
        <taxon>Weeksellaceae</taxon>
        <taxon>Weeksella</taxon>
    </lineage>
</organism>
<dbReference type="InterPro" id="IPR014048">
    <property type="entry name" value="MethylDNA_cys_MeTrfase_DNA-bd"/>
</dbReference>
<dbReference type="RefSeq" id="WP_013598608.1">
    <property type="nucleotide sequence ID" value="NC_015144.1"/>
</dbReference>
<keyword evidence="1" id="KW-0227">DNA damage</keyword>
<gene>
    <name evidence="3" type="ordered locus">Weevi_1519</name>
</gene>
<dbReference type="GO" id="GO:0006281">
    <property type="term" value="P:DNA repair"/>
    <property type="evidence" value="ECO:0007669"/>
    <property type="project" value="InterPro"/>
</dbReference>
<evidence type="ECO:0000313" key="4">
    <source>
        <dbReference type="Proteomes" id="UP000008641"/>
    </source>
</evidence>
<dbReference type="PANTHER" id="PTHR42942:SF1">
    <property type="entry name" value="ALKYLTRANSFERASE-LIKE PROTEIN 1"/>
    <property type="match status" value="1"/>
</dbReference>
<dbReference type="Pfam" id="PF01035">
    <property type="entry name" value="DNA_binding_1"/>
    <property type="match status" value="1"/>
</dbReference>
<dbReference type="InterPro" id="IPR036388">
    <property type="entry name" value="WH-like_DNA-bd_sf"/>
</dbReference>
<accession>F0NZ02</accession>
<dbReference type="PANTHER" id="PTHR42942">
    <property type="entry name" value="6-O-METHYLGUANINE DNA METHYLTRANSFERASE"/>
    <property type="match status" value="1"/>
</dbReference>
<dbReference type="Gene3D" id="1.10.10.10">
    <property type="entry name" value="Winged helix-like DNA-binding domain superfamily/Winged helix DNA-binding domain"/>
    <property type="match status" value="1"/>
</dbReference>
<sequence>MSLDKPTNTFAEIYEIVRKIPLGKVSTYGRIAAILGSTSGARMVGYALNHAHVDSSIPAHRVVNRNGQLTGKMHFHPPQLMQQLLENEGFIIENDQIVNFKENLWP</sequence>
<dbReference type="InterPro" id="IPR052520">
    <property type="entry name" value="ATL_DNA_repair"/>
</dbReference>
<reference evidence="4" key="2">
    <citation type="journal article" date="2011" name="Stand. Genomic Sci.">
        <title>Complete genome sequence of Weeksella virosa type strain (9751T).</title>
        <authorList>
            <person name="Lang E."/>
            <person name="Teshima H."/>
            <person name="Lucas S."/>
            <person name="Lapidus A."/>
            <person name="Hammon N."/>
            <person name="Deshpande S."/>
            <person name="Nolan M."/>
            <person name="Cheng J."/>
            <person name="Pitluck S."/>
            <person name="Liolios K."/>
            <person name="Pagani I."/>
            <person name="Mikhailova N."/>
            <person name="Ivanova N."/>
            <person name="Mavromatis K."/>
            <person name="Pati A."/>
            <person name="Tapia R."/>
            <person name="Han C."/>
            <person name="Goodwin L."/>
            <person name="Chen A."/>
            <person name="Palaniappan K."/>
            <person name="Land M."/>
            <person name="Hauser L."/>
            <person name="Chang Y."/>
            <person name="Jeffries C."/>
            <person name="Brambilla E."/>
            <person name="Kopitz M."/>
            <person name="Rohde M."/>
            <person name="Goker M."/>
            <person name="Tindall B."/>
            <person name="Detter J."/>
            <person name="Woyke T."/>
            <person name="Bristow J."/>
            <person name="Eisen J."/>
            <person name="Markowitz V."/>
            <person name="Hugenholtz P."/>
            <person name="Klenk H."/>
            <person name="Kyrpides N."/>
        </authorList>
    </citation>
    <scope>NUCLEOTIDE SEQUENCE [LARGE SCALE GENOMIC DNA]</scope>
    <source>
        <strain evidence="4">ATCC 43766 / DSM 16922 / JCM 21250 / NBRC 16016 / NCTC 11634 / CL345/78</strain>
    </source>
</reference>